<comment type="subcellular location">
    <subcellularLocation>
        <location evidence="1">Cell membrane</location>
        <topology evidence="1">Multi-pass membrane protein</topology>
    </subcellularLocation>
</comment>
<evidence type="ECO:0000313" key="9">
    <source>
        <dbReference type="EMBL" id="MFD1203212.1"/>
    </source>
</evidence>
<feature type="region of interest" description="Disordered" evidence="5">
    <location>
        <begin position="1"/>
        <end position="33"/>
    </location>
</feature>
<dbReference type="InterPro" id="IPR039421">
    <property type="entry name" value="Type_1_exporter"/>
</dbReference>
<dbReference type="RefSeq" id="WP_343961575.1">
    <property type="nucleotide sequence ID" value="NZ_BAAAKZ010000012.1"/>
</dbReference>
<dbReference type="PROSITE" id="PS50893">
    <property type="entry name" value="ABC_TRANSPORTER_2"/>
    <property type="match status" value="1"/>
</dbReference>
<dbReference type="InterPro" id="IPR011527">
    <property type="entry name" value="ABC1_TM_dom"/>
</dbReference>
<gene>
    <name evidence="9" type="ORF">ACFQ3U_15045</name>
</gene>
<feature type="transmembrane region" description="Helical" evidence="6">
    <location>
        <begin position="52"/>
        <end position="77"/>
    </location>
</feature>
<keyword evidence="4 6" id="KW-0472">Membrane</keyword>
<dbReference type="Pfam" id="PF00664">
    <property type="entry name" value="ABC_membrane"/>
    <property type="match status" value="1"/>
</dbReference>
<dbReference type="GO" id="GO:0005524">
    <property type="term" value="F:ATP binding"/>
    <property type="evidence" value="ECO:0007669"/>
    <property type="project" value="UniProtKB-KW"/>
</dbReference>
<dbReference type="InterPro" id="IPR003439">
    <property type="entry name" value="ABC_transporter-like_ATP-bd"/>
</dbReference>
<evidence type="ECO:0000259" key="8">
    <source>
        <dbReference type="PROSITE" id="PS50929"/>
    </source>
</evidence>
<feature type="transmembrane region" description="Helical" evidence="6">
    <location>
        <begin position="89"/>
        <end position="107"/>
    </location>
</feature>
<dbReference type="InterPro" id="IPR017871">
    <property type="entry name" value="ABC_transporter-like_CS"/>
</dbReference>
<feature type="compositionally biased region" description="Low complexity" evidence="5">
    <location>
        <begin position="11"/>
        <end position="33"/>
    </location>
</feature>
<dbReference type="Proteomes" id="UP001597181">
    <property type="component" value="Unassembled WGS sequence"/>
</dbReference>
<keyword evidence="9" id="KW-0067">ATP-binding</keyword>
<dbReference type="SUPFAM" id="SSF90123">
    <property type="entry name" value="ABC transporter transmembrane region"/>
    <property type="match status" value="1"/>
</dbReference>
<keyword evidence="2 6" id="KW-0812">Transmembrane</keyword>
<keyword evidence="10" id="KW-1185">Reference proteome</keyword>
<dbReference type="Gene3D" id="1.20.1560.10">
    <property type="entry name" value="ABC transporter type 1, transmembrane domain"/>
    <property type="match status" value="1"/>
</dbReference>
<sequence>MAAATRHARPGADGPGAARPGAGEPGAARPGAPRVPNLLRVALAGDKRDRKLALATLGLMLHQAGEAAVPILIGIVIDRAIAPGDLAGLLLWLGVLGAVFLVLSLSYQRSALAMVGVFGYGEHDLRLLAARRVLHPRGVRGGRHPGALLSIATSDTGRVAGIAWSIAQQAATLAAVIAATIALLVISVPLGIGVALGAIAVLVVMQWLARPLERAGATEQQAVATASEVATDALAGLRVLHGLGAGPEMVRRYRGASAASRDAGIASARLLVTYQAVSTMVSVLYLAALALAAGWLAVRGDITPGQLVTVVGLAQFLQGSLAHVGTFGANWAHKRASAKRLRELLEEEYALGAGVAGAAEGFVSTHAAAKTAAPALLEWAAPSGETLSVSAADGLVGVRVRTAAEARTAAATLGFRRDPEPGELRLGGLCACDLGPECVARRIVAPPHDAALFSGTLRSNVTRDGCLKEPPINAAALADVVDHLGTPDTEIGAGGRRLSGGQRQRVLLARALHTPGDVVVLDEPTSALDPITEQRVAESLARLGRPVVVVTASPTLLAACSRVVDGRCPEPARSCCALGAAGACPVGGHA</sequence>
<evidence type="ECO:0000313" key="10">
    <source>
        <dbReference type="Proteomes" id="UP001597181"/>
    </source>
</evidence>
<keyword evidence="3 6" id="KW-1133">Transmembrane helix</keyword>
<dbReference type="SUPFAM" id="SSF52540">
    <property type="entry name" value="P-loop containing nucleoside triphosphate hydrolases"/>
    <property type="match status" value="1"/>
</dbReference>
<dbReference type="InterPro" id="IPR036640">
    <property type="entry name" value="ABC1_TM_sf"/>
</dbReference>
<feature type="transmembrane region" description="Helical" evidence="6">
    <location>
        <begin position="173"/>
        <end position="204"/>
    </location>
</feature>
<evidence type="ECO:0000256" key="5">
    <source>
        <dbReference type="SAM" id="MobiDB-lite"/>
    </source>
</evidence>
<evidence type="ECO:0000256" key="2">
    <source>
        <dbReference type="ARBA" id="ARBA00022692"/>
    </source>
</evidence>
<name>A0ABW3TRW2_9MICO</name>
<proteinExistence type="predicted"/>
<dbReference type="EMBL" id="JBHTLY010000009">
    <property type="protein sequence ID" value="MFD1203212.1"/>
    <property type="molecule type" value="Genomic_DNA"/>
</dbReference>
<organism evidence="9 10">
    <name type="scientific">Leucobacter albus</name>
    <dbReference type="NCBI Taxonomy" id="272210"/>
    <lineage>
        <taxon>Bacteria</taxon>
        <taxon>Bacillati</taxon>
        <taxon>Actinomycetota</taxon>
        <taxon>Actinomycetes</taxon>
        <taxon>Micrococcales</taxon>
        <taxon>Microbacteriaceae</taxon>
        <taxon>Leucobacter</taxon>
    </lineage>
</organism>
<evidence type="ECO:0000256" key="4">
    <source>
        <dbReference type="ARBA" id="ARBA00023136"/>
    </source>
</evidence>
<dbReference type="Pfam" id="PF00005">
    <property type="entry name" value="ABC_tran"/>
    <property type="match status" value="1"/>
</dbReference>
<dbReference type="PROSITE" id="PS00211">
    <property type="entry name" value="ABC_TRANSPORTER_1"/>
    <property type="match status" value="1"/>
</dbReference>
<feature type="domain" description="ABC transporter" evidence="7">
    <location>
        <begin position="363"/>
        <end position="590"/>
    </location>
</feature>
<dbReference type="InterPro" id="IPR027417">
    <property type="entry name" value="P-loop_NTPase"/>
</dbReference>
<dbReference type="Gene3D" id="3.40.50.300">
    <property type="entry name" value="P-loop containing nucleotide triphosphate hydrolases"/>
    <property type="match status" value="1"/>
</dbReference>
<dbReference type="PROSITE" id="PS50929">
    <property type="entry name" value="ABC_TM1F"/>
    <property type="match status" value="1"/>
</dbReference>
<evidence type="ECO:0000256" key="3">
    <source>
        <dbReference type="ARBA" id="ARBA00022989"/>
    </source>
</evidence>
<evidence type="ECO:0000256" key="6">
    <source>
        <dbReference type="SAM" id="Phobius"/>
    </source>
</evidence>
<feature type="domain" description="ABC transmembrane type-1" evidence="8">
    <location>
        <begin position="53"/>
        <end position="333"/>
    </location>
</feature>
<feature type="transmembrane region" description="Helical" evidence="6">
    <location>
        <begin position="276"/>
        <end position="298"/>
    </location>
</feature>
<comment type="caution">
    <text evidence="9">The sequence shown here is derived from an EMBL/GenBank/DDBJ whole genome shotgun (WGS) entry which is preliminary data.</text>
</comment>
<evidence type="ECO:0000259" key="7">
    <source>
        <dbReference type="PROSITE" id="PS50893"/>
    </source>
</evidence>
<protein>
    <submittedName>
        <fullName evidence="9">ABC transporter ATP-binding protein</fullName>
    </submittedName>
</protein>
<accession>A0ABW3TRW2</accession>
<reference evidence="10" key="1">
    <citation type="journal article" date="2019" name="Int. J. Syst. Evol. Microbiol.">
        <title>The Global Catalogue of Microorganisms (GCM) 10K type strain sequencing project: providing services to taxonomists for standard genome sequencing and annotation.</title>
        <authorList>
            <consortium name="The Broad Institute Genomics Platform"/>
            <consortium name="The Broad Institute Genome Sequencing Center for Infectious Disease"/>
            <person name="Wu L."/>
            <person name="Ma J."/>
        </authorList>
    </citation>
    <scope>NUCLEOTIDE SEQUENCE [LARGE SCALE GENOMIC DNA]</scope>
    <source>
        <strain evidence="10">CCUG 50213</strain>
    </source>
</reference>
<dbReference type="PANTHER" id="PTHR24221:SF654">
    <property type="entry name" value="ATP-BINDING CASSETTE SUB-FAMILY B MEMBER 6"/>
    <property type="match status" value="1"/>
</dbReference>
<keyword evidence="9" id="KW-0547">Nucleotide-binding</keyword>
<dbReference type="PANTHER" id="PTHR24221">
    <property type="entry name" value="ATP-BINDING CASSETTE SUB-FAMILY B"/>
    <property type="match status" value="1"/>
</dbReference>
<evidence type="ECO:0000256" key="1">
    <source>
        <dbReference type="ARBA" id="ARBA00004651"/>
    </source>
</evidence>